<dbReference type="HOGENOM" id="CLU_1899427_0_0_1"/>
<evidence type="ECO:0000313" key="2">
    <source>
        <dbReference type="EnsemblPlants" id="OB04G31260.1"/>
    </source>
</evidence>
<evidence type="ECO:0000313" key="3">
    <source>
        <dbReference type="Proteomes" id="UP000006038"/>
    </source>
</evidence>
<reference evidence="2" key="1">
    <citation type="journal article" date="2013" name="Nat. Commun.">
        <title>Whole-genome sequencing of Oryza brachyantha reveals mechanisms underlying Oryza genome evolution.</title>
        <authorList>
            <person name="Chen J."/>
            <person name="Huang Q."/>
            <person name="Gao D."/>
            <person name="Wang J."/>
            <person name="Lang Y."/>
            <person name="Liu T."/>
            <person name="Li B."/>
            <person name="Bai Z."/>
            <person name="Luis Goicoechea J."/>
            <person name="Liang C."/>
            <person name="Chen C."/>
            <person name="Zhang W."/>
            <person name="Sun S."/>
            <person name="Liao Y."/>
            <person name="Zhang X."/>
            <person name="Yang L."/>
            <person name="Song C."/>
            <person name="Wang M."/>
            <person name="Shi J."/>
            <person name="Liu G."/>
            <person name="Liu J."/>
            <person name="Zhou H."/>
            <person name="Zhou W."/>
            <person name="Yu Q."/>
            <person name="An N."/>
            <person name="Chen Y."/>
            <person name="Cai Q."/>
            <person name="Wang B."/>
            <person name="Liu B."/>
            <person name="Min J."/>
            <person name="Huang Y."/>
            <person name="Wu H."/>
            <person name="Li Z."/>
            <person name="Zhang Y."/>
            <person name="Yin Y."/>
            <person name="Song W."/>
            <person name="Jiang J."/>
            <person name="Jackson S.A."/>
            <person name="Wing R.A."/>
            <person name="Wang J."/>
            <person name="Chen M."/>
        </authorList>
    </citation>
    <scope>NUCLEOTIDE SEQUENCE [LARGE SCALE GENOMIC DNA]</scope>
    <source>
        <strain evidence="2">cv. IRGC 101232</strain>
    </source>
</reference>
<dbReference type="AlphaFoldDB" id="J3M151"/>
<keyword evidence="3" id="KW-1185">Reference proteome</keyword>
<sequence length="134" mass="15623">MKESAQESQEEILPLSAEMNEVNEFLDSDREMKICEKEDMFDTQMGDMEKCDIPTDSDIERMRAEEALEELESFEEVYNKKQKKKKRDKGPVLAKRKSDRQRGQAIPIHKRAEMLTKKKNLEEQVKKAVEGGRG</sequence>
<reference evidence="2" key="2">
    <citation type="submission" date="2013-04" db="UniProtKB">
        <authorList>
            <consortium name="EnsemblPlants"/>
        </authorList>
    </citation>
    <scope>IDENTIFICATION</scope>
</reference>
<organism evidence="2">
    <name type="scientific">Oryza brachyantha</name>
    <name type="common">malo sina</name>
    <dbReference type="NCBI Taxonomy" id="4533"/>
    <lineage>
        <taxon>Eukaryota</taxon>
        <taxon>Viridiplantae</taxon>
        <taxon>Streptophyta</taxon>
        <taxon>Embryophyta</taxon>
        <taxon>Tracheophyta</taxon>
        <taxon>Spermatophyta</taxon>
        <taxon>Magnoliopsida</taxon>
        <taxon>Liliopsida</taxon>
        <taxon>Poales</taxon>
        <taxon>Poaceae</taxon>
        <taxon>BOP clade</taxon>
        <taxon>Oryzoideae</taxon>
        <taxon>Oryzeae</taxon>
        <taxon>Oryzinae</taxon>
        <taxon>Oryza</taxon>
    </lineage>
</organism>
<dbReference type="Gramene" id="OB04G31260.1">
    <property type="protein sequence ID" value="OB04G31260.1"/>
    <property type="gene ID" value="OB04G31260"/>
</dbReference>
<evidence type="ECO:0000256" key="1">
    <source>
        <dbReference type="SAM" id="MobiDB-lite"/>
    </source>
</evidence>
<protein>
    <submittedName>
        <fullName evidence="2">Uncharacterized protein</fullName>
    </submittedName>
</protein>
<dbReference type="Proteomes" id="UP000006038">
    <property type="component" value="Chromosome 4"/>
</dbReference>
<feature type="compositionally biased region" description="Basic residues" evidence="1">
    <location>
        <begin position="80"/>
        <end position="99"/>
    </location>
</feature>
<proteinExistence type="predicted"/>
<dbReference type="EnsemblPlants" id="OB04G31260.1">
    <property type="protein sequence ID" value="OB04G31260.1"/>
    <property type="gene ID" value="OB04G31260"/>
</dbReference>
<feature type="region of interest" description="Disordered" evidence="1">
    <location>
        <begin position="78"/>
        <end position="106"/>
    </location>
</feature>
<accession>J3M151</accession>
<name>J3M151_ORYBR</name>